<feature type="domain" description="CAAX prenyl protease 2/Lysostaphin resistance protein A-like" evidence="2">
    <location>
        <begin position="124"/>
        <end position="213"/>
    </location>
</feature>
<dbReference type="EMBL" id="VDCI01000010">
    <property type="protein sequence ID" value="TNJ35948.1"/>
    <property type="molecule type" value="Genomic_DNA"/>
</dbReference>
<sequence>MTIKPVRAGYAEIDESPKRLNQSFGLMGAIWLLGLIGYLTPLTEWPALWLYVLGSITLVFYRGYGRGEWNEMFMGREGLSKSLKWGGIAGIFLFVMDITNTWLYYSNGGKPMIEMEMILVGKSLLLLFPLLVLAEEFLWRGIMFSAMLQQGYNKHLVVVLTTLFYVVNHFAVAPVGLFERALMAMMAFPIGIIGGYIVLRSQNVWGSVLLHMLTMGSMMLDIFVIPKLIFG</sequence>
<keyword evidence="3" id="KW-0378">Hydrolase</keyword>
<keyword evidence="1" id="KW-0472">Membrane</keyword>
<protein>
    <submittedName>
        <fullName evidence="3">CPBP family intramembrane metalloprotease</fullName>
    </submittedName>
</protein>
<reference evidence="3 4" key="1">
    <citation type="submission" date="2019-05" db="EMBL/GenBank/DDBJ databases">
        <title>Draft Whole-Genome sequence of the green sulfur bacterium Prosthecochloris vibrioformis DSM 260.</title>
        <authorList>
            <person name="Meyer T.E."/>
            <person name="Kyndt J.A."/>
        </authorList>
    </citation>
    <scope>NUCLEOTIDE SEQUENCE [LARGE SCALE GENOMIC DNA]</scope>
    <source>
        <strain evidence="3 4">DSM 260</strain>
    </source>
</reference>
<dbReference type="GO" id="GO:0080120">
    <property type="term" value="P:CAAX-box protein maturation"/>
    <property type="evidence" value="ECO:0007669"/>
    <property type="project" value="UniProtKB-ARBA"/>
</dbReference>
<dbReference type="GO" id="GO:0004175">
    <property type="term" value="F:endopeptidase activity"/>
    <property type="evidence" value="ECO:0007669"/>
    <property type="project" value="UniProtKB-ARBA"/>
</dbReference>
<dbReference type="InterPro" id="IPR003675">
    <property type="entry name" value="Rce1/LyrA-like_dom"/>
</dbReference>
<dbReference type="GO" id="GO:0006508">
    <property type="term" value="P:proteolysis"/>
    <property type="evidence" value="ECO:0007669"/>
    <property type="project" value="UniProtKB-KW"/>
</dbReference>
<feature type="transmembrane region" description="Helical" evidence="1">
    <location>
        <begin position="208"/>
        <end position="230"/>
    </location>
</feature>
<dbReference type="RefSeq" id="WP_139626887.1">
    <property type="nucleotide sequence ID" value="NZ_VDCI01000010.1"/>
</dbReference>
<feature type="transmembrane region" description="Helical" evidence="1">
    <location>
        <begin position="155"/>
        <end position="175"/>
    </location>
</feature>
<dbReference type="GO" id="GO:0008237">
    <property type="term" value="F:metallopeptidase activity"/>
    <property type="evidence" value="ECO:0007669"/>
    <property type="project" value="UniProtKB-KW"/>
</dbReference>
<organism evidence="3 4">
    <name type="scientific">Prosthecochloris vibrioformis</name>
    <name type="common">Chlorobium vibrioforme</name>
    <dbReference type="NCBI Taxonomy" id="1098"/>
    <lineage>
        <taxon>Bacteria</taxon>
        <taxon>Pseudomonadati</taxon>
        <taxon>Chlorobiota</taxon>
        <taxon>Chlorobiia</taxon>
        <taxon>Chlorobiales</taxon>
        <taxon>Chlorobiaceae</taxon>
        <taxon>Prosthecochloris</taxon>
    </lineage>
</organism>
<keyword evidence="4" id="KW-1185">Reference proteome</keyword>
<feature type="transmembrane region" description="Helical" evidence="1">
    <location>
        <begin position="181"/>
        <end position="199"/>
    </location>
</feature>
<keyword evidence="1" id="KW-0812">Transmembrane</keyword>
<keyword evidence="3" id="KW-0645">Protease</keyword>
<dbReference type="Pfam" id="PF02517">
    <property type="entry name" value="Rce1-like"/>
    <property type="match status" value="1"/>
</dbReference>
<proteinExistence type="predicted"/>
<feature type="transmembrane region" description="Helical" evidence="1">
    <location>
        <begin position="85"/>
        <end position="105"/>
    </location>
</feature>
<feature type="transmembrane region" description="Helical" evidence="1">
    <location>
        <begin position="45"/>
        <end position="64"/>
    </location>
</feature>
<keyword evidence="1" id="KW-1133">Transmembrane helix</keyword>
<accession>A0A5C4RYB0</accession>
<dbReference type="Proteomes" id="UP000309544">
    <property type="component" value="Unassembled WGS sequence"/>
</dbReference>
<dbReference type="AlphaFoldDB" id="A0A5C4RYB0"/>
<comment type="caution">
    <text evidence="3">The sequence shown here is derived from an EMBL/GenBank/DDBJ whole genome shotgun (WGS) entry which is preliminary data.</text>
</comment>
<name>A0A5C4RYB0_PROVB</name>
<evidence type="ECO:0000259" key="2">
    <source>
        <dbReference type="Pfam" id="PF02517"/>
    </source>
</evidence>
<feature type="transmembrane region" description="Helical" evidence="1">
    <location>
        <begin position="117"/>
        <end position="134"/>
    </location>
</feature>
<keyword evidence="3" id="KW-0482">Metalloprotease</keyword>
<feature type="transmembrane region" description="Helical" evidence="1">
    <location>
        <begin position="20"/>
        <end position="39"/>
    </location>
</feature>
<gene>
    <name evidence="3" type="ORF">FGF68_09765</name>
</gene>
<evidence type="ECO:0000313" key="4">
    <source>
        <dbReference type="Proteomes" id="UP000309544"/>
    </source>
</evidence>
<evidence type="ECO:0000256" key="1">
    <source>
        <dbReference type="SAM" id="Phobius"/>
    </source>
</evidence>
<evidence type="ECO:0000313" key="3">
    <source>
        <dbReference type="EMBL" id="TNJ35948.1"/>
    </source>
</evidence>